<feature type="chain" id="PRO_5013184766" description="ABC transporter substrate-binding protein" evidence="1">
    <location>
        <begin position="23"/>
        <end position="333"/>
    </location>
</feature>
<accession>A0A1W6N5P5</accession>
<protein>
    <recommendedName>
        <fullName evidence="4">ABC transporter substrate-binding protein</fullName>
    </recommendedName>
</protein>
<reference evidence="2 3" key="1">
    <citation type="submission" date="2014-06" db="EMBL/GenBank/DDBJ databases">
        <title>The genome of the endonuclear symbiont Nucleicultrix amoebiphila.</title>
        <authorList>
            <person name="Schulz F."/>
            <person name="Horn M."/>
        </authorList>
    </citation>
    <scope>NUCLEOTIDE SEQUENCE [LARGE SCALE GENOMIC DNA]</scope>
    <source>
        <strain evidence="2 3">FS5</strain>
    </source>
</reference>
<evidence type="ECO:0000256" key="1">
    <source>
        <dbReference type="SAM" id="SignalP"/>
    </source>
</evidence>
<evidence type="ECO:0000313" key="3">
    <source>
        <dbReference type="Proteomes" id="UP000237351"/>
    </source>
</evidence>
<dbReference type="InterPro" id="IPR007487">
    <property type="entry name" value="ABC_transpt-TYRBP-like"/>
</dbReference>
<dbReference type="PANTHER" id="PTHR35271">
    <property type="entry name" value="ABC TRANSPORTER, SUBSTRATE-BINDING LIPOPROTEIN-RELATED"/>
    <property type="match status" value="1"/>
</dbReference>
<dbReference type="RefSeq" id="WP_198157314.1">
    <property type="nucleotide sequence ID" value="NZ_CP008743.1"/>
</dbReference>
<dbReference type="CDD" id="cd06325">
    <property type="entry name" value="PBP1_ABC_unchar_transporter"/>
    <property type="match status" value="1"/>
</dbReference>
<organism evidence="2 3">
    <name type="scientific">Candidatus Nucleicultrix amoebiphila FS5</name>
    <dbReference type="NCBI Taxonomy" id="1414854"/>
    <lineage>
        <taxon>Bacteria</taxon>
        <taxon>Pseudomonadati</taxon>
        <taxon>Pseudomonadota</taxon>
        <taxon>Alphaproteobacteria</taxon>
        <taxon>Holosporales</taxon>
        <taxon>Candidatus Nucleicultricaceae</taxon>
        <taxon>Candidatus Nucleicultrix</taxon>
    </lineage>
</organism>
<name>A0A1W6N5P5_9PROT</name>
<keyword evidence="1" id="KW-0732">Signal</keyword>
<dbReference type="PANTHER" id="PTHR35271:SF1">
    <property type="entry name" value="ABC TRANSPORTER, SUBSTRATE-BINDING LIPOPROTEIN"/>
    <property type="match status" value="1"/>
</dbReference>
<dbReference type="InterPro" id="IPR028082">
    <property type="entry name" value="Peripla_BP_I"/>
</dbReference>
<proteinExistence type="predicted"/>
<dbReference type="SUPFAM" id="SSF53822">
    <property type="entry name" value="Periplasmic binding protein-like I"/>
    <property type="match status" value="1"/>
</dbReference>
<feature type="signal peptide" evidence="1">
    <location>
        <begin position="1"/>
        <end position="22"/>
    </location>
</feature>
<dbReference type="Gene3D" id="3.40.50.2300">
    <property type="match status" value="2"/>
</dbReference>
<dbReference type="AlphaFoldDB" id="A0A1W6N5P5"/>
<dbReference type="KEGG" id="naf:GQ61_07640"/>
<gene>
    <name evidence="2" type="ORF">GQ61_07640</name>
</gene>
<evidence type="ECO:0008006" key="4">
    <source>
        <dbReference type="Google" id="ProtNLM"/>
    </source>
</evidence>
<dbReference type="STRING" id="1414854.GQ61_07640"/>
<dbReference type="Pfam" id="PF04392">
    <property type="entry name" value="ABC_sub_bind"/>
    <property type="match status" value="1"/>
</dbReference>
<keyword evidence="3" id="KW-1185">Reference proteome</keyword>
<evidence type="ECO:0000313" key="2">
    <source>
        <dbReference type="EMBL" id="ARN85177.1"/>
    </source>
</evidence>
<sequence length="333" mass="35824">MKYSRFLFVVLGMISSIGLSLAQQSKDTNAKLKIAVTQIVEHPALDETRKGLYDRLVEEGYEGDKLSWTYDSAQGNMSLAAQIAQKFVGQKPDVIVAIATPSAQSFLSANAQSQIPVVFTSVSDPLGAKLVKDLKNPQGFMTGVSNMIDWAPQLDLIKNLVPNLKTVGVIYNPGEANSVTLIEQFKGLCKEQNIKVVPAMANKSIDVGPAAQSLVGKVDLIFITNDSTAFSAFDAVAKTGLEAKIPIVVSDIDLIDQGALAAIGPNQYEIGRQTGEMVINIINGQNPSTMPVVFPDRIDLALNLKTAKAINLSISEDLLKRATVTVGKQHKEK</sequence>
<dbReference type="EMBL" id="CP008743">
    <property type="protein sequence ID" value="ARN85177.1"/>
    <property type="molecule type" value="Genomic_DNA"/>
</dbReference>
<dbReference type="Proteomes" id="UP000237351">
    <property type="component" value="Chromosome"/>
</dbReference>